<dbReference type="PANTHER" id="PTHR48006">
    <property type="entry name" value="LEUCINE-RICH REPEAT-CONTAINING PROTEIN DDB_G0281931-RELATED"/>
    <property type="match status" value="1"/>
</dbReference>
<proteinExistence type="predicted"/>
<keyword evidence="7" id="KW-0547">Nucleotide-binding</keyword>
<dbReference type="Pfam" id="PF00560">
    <property type="entry name" value="LRR_1"/>
    <property type="match status" value="3"/>
</dbReference>
<evidence type="ECO:0000256" key="10">
    <source>
        <dbReference type="ARBA" id="ARBA00023136"/>
    </source>
</evidence>
<dbReference type="GO" id="GO:0016020">
    <property type="term" value="C:membrane"/>
    <property type="evidence" value="ECO:0007669"/>
    <property type="project" value="UniProtKB-SubCell"/>
</dbReference>
<dbReference type="SUPFAM" id="SSF56112">
    <property type="entry name" value="Protein kinase-like (PK-like)"/>
    <property type="match status" value="1"/>
</dbReference>
<dbReference type="Proteomes" id="UP000029121">
    <property type="component" value="Unassembled WGS sequence"/>
</dbReference>
<keyword evidence="8" id="KW-0067">ATP-binding</keyword>
<dbReference type="InterPro" id="IPR051824">
    <property type="entry name" value="LRR_Rcpt-Like_S/T_Kinase"/>
</dbReference>
<dbReference type="Gene3D" id="3.30.200.20">
    <property type="entry name" value="Phosphorylase Kinase, domain 1"/>
    <property type="match status" value="1"/>
</dbReference>
<dbReference type="Pfam" id="PF07714">
    <property type="entry name" value="PK_Tyr_Ser-Thr"/>
    <property type="match status" value="1"/>
</dbReference>
<feature type="signal peptide" evidence="14">
    <location>
        <begin position="1"/>
        <end position="33"/>
    </location>
</feature>
<dbReference type="FunFam" id="3.80.10.10:FF:000186">
    <property type="entry name" value="LRR receptor-like serine/threonine-protein kinase ERECTA"/>
    <property type="match status" value="1"/>
</dbReference>
<dbReference type="FunFam" id="3.80.10.10:FF:000512">
    <property type="entry name" value="Leucine-rich repeat receptor-like serine/threonine-protein kinase BAM3"/>
    <property type="match status" value="1"/>
</dbReference>
<dbReference type="Gene3D" id="3.80.10.10">
    <property type="entry name" value="Ribonuclease Inhibitor"/>
    <property type="match status" value="3"/>
</dbReference>
<reference evidence="17" key="1">
    <citation type="journal article" date="2013" name="Nat. Genet.">
        <title>The Capsella rubella genome and the genomic consequences of rapid mating system evolution.</title>
        <authorList>
            <person name="Slotte T."/>
            <person name="Hazzouri K.M."/>
            <person name="Agren J.A."/>
            <person name="Koenig D."/>
            <person name="Maumus F."/>
            <person name="Guo Y.L."/>
            <person name="Steige K."/>
            <person name="Platts A.E."/>
            <person name="Escobar J.S."/>
            <person name="Newman L.K."/>
            <person name="Wang W."/>
            <person name="Mandakova T."/>
            <person name="Vello E."/>
            <person name="Smith L.M."/>
            <person name="Henz S.R."/>
            <person name="Steffen J."/>
            <person name="Takuno S."/>
            <person name="Brandvain Y."/>
            <person name="Coop G."/>
            <person name="Andolfatto P."/>
            <person name="Hu T.T."/>
            <person name="Blanchette M."/>
            <person name="Clark R.M."/>
            <person name="Quesneville H."/>
            <person name="Nordborg M."/>
            <person name="Gaut B.S."/>
            <person name="Lysak M.A."/>
            <person name="Jenkins J."/>
            <person name="Grimwood J."/>
            <person name="Chapman J."/>
            <person name="Prochnik S."/>
            <person name="Shu S."/>
            <person name="Rokhsar D."/>
            <person name="Schmutz J."/>
            <person name="Weigel D."/>
            <person name="Wright S.I."/>
        </authorList>
    </citation>
    <scope>NUCLEOTIDE SEQUENCE [LARGE SCALE GENOMIC DNA]</scope>
    <source>
        <strain evidence="17">cv. Monte Gargano</strain>
    </source>
</reference>
<dbReference type="eggNOG" id="ENOG502QUNV">
    <property type="taxonomic scope" value="Eukaryota"/>
</dbReference>
<evidence type="ECO:0000256" key="12">
    <source>
        <dbReference type="ARBA" id="ARBA00023180"/>
    </source>
</evidence>
<dbReference type="CDD" id="cd14066">
    <property type="entry name" value="STKc_IRAK"/>
    <property type="match status" value="1"/>
</dbReference>
<feature type="chain" id="PRO_5004351561" description="Protein kinase domain-containing protein" evidence="14">
    <location>
        <begin position="34"/>
        <end position="961"/>
    </location>
</feature>
<dbReference type="STRING" id="81985.R0GPA8"/>
<dbReference type="PANTHER" id="PTHR48006:SF92">
    <property type="entry name" value="LRR RECEPTOR-LIKE SERINE_THREONINE-PROTEIN KINASE GSO1"/>
    <property type="match status" value="1"/>
</dbReference>
<keyword evidence="12" id="KW-0325">Glycoprotein</keyword>
<dbReference type="AlphaFoldDB" id="R0GPA8"/>
<dbReference type="InterPro" id="IPR011009">
    <property type="entry name" value="Kinase-like_dom_sf"/>
</dbReference>
<organism evidence="16 17">
    <name type="scientific">Capsella rubella</name>
    <dbReference type="NCBI Taxonomy" id="81985"/>
    <lineage>
        <taxon>Eukaryota</taxon>
        <taxon>Viridiplantae</taxon>
        <taxon>Streptophyta</taxon>
        <taxon>Embryophyta</taxon>
        <taxon>Tracheophyta</taxon>
        <taxon>Spermatophyta</taxon>
        <taxon>Magnoliopsida</taxon>
        <taxon>eudicotyledons</taxon>
        <taxon>Gunneridae</taxon>
        <taxon>Pentapetalae</taxon>
        <taxon>rosids</taxon>
        <taxon>malvids</taxon>
        <taxon>Brassicales</taxon>
        <taxon>Brassicaceae</taxon>
        <taxon>Camelineae</taxon>
        <taxon>Capsella</taxon>
    </lineage>
</organism>
<feature type="transmembrane region" description="Helical" evidence="13">
    <location>
        <begin position="606"/>
        <end position="630"/>
    </location>
</feature>
<evidence type="ECO:0000256" key="2">
    <source>
        <dbReference type="ARBA" id="ARBA00022614"/>
    </source>
</evidence>
<evidence type="ECO:0000256" key="6">
    <source>
        <dbReference type="ARBA" id="ARBA00022737"/>
    </source>
</evidence>
<dbReference type="SMART" id="SM00220">
    <property type="entry name" value="S_TKc"/>
    <property type="match status" value="1"/>
</dbReference>
<keyword evidence="3" id="KW-0808">Transferase</keyword>
<evidence type="ECO:0000256" key="11">
    <source>
        <dbReference type="ARBA" id="ARBA00023170"/>
    </source>
</evidence>
<dbReference type="SUPFAM" id="SSF52058">
    <property type="entry name" value="L domain-like"/>
    <property type="match status" value="1"/>
</dbReference>
<dbReference type="PROSITE" id="PS50011">
    <property type="entry name" value="PROTEIN_KINASE_DOM"/>
    <property type="match status" value="1"/>
</dbReference>
<dbReference type="SUPFAM" id="SSF52047">
    <property type="entry name" value="RNI-like"/>
    <property type="match status" value="1"/>
</dbReference>
<name>R0GPA8_9BRAS</name>
<dbReference type="KEGG" id="crb:17896803"/>
<keyword evidence="5 14" id="KW-0732">Signal</keyword>
<dbReference type="InterPro" id="IPR001611">
    <property type="entry name" value="Leu-rich_rpt"/>
</dbReference>
<dbReference type="SMART" id="SM00365">
    <property type="entry name" value="LRR_SD22"/>
    <property type="match status" value="5"/>
</dbReference>
<dbReference type="Gene3D" id="1.10.510.10">
    <property type="entry name" value="Transferase(Phosphotransferase) domain 1"/>
    <property type="match status" value="1"/>
</dbReference>
<keyword evidence="10 13" id="KW-0472">Membrane</keyword>
<dbReference type="OrthoDB" id="4062651at2759"/>
<accession>R0GPA8</accession>
<evidence type="ECO:0000256" key="13">
    <source>
        <dbReference type="SAM" id="Phobius"/>
    </source>
</evidence>
<gene>
    <name evidence="16" type="ORF">CARUB_v10011994mg</name>
</gene>
<keyword evidence="9 13" id="KW-1133">Transmembrane helix</keyword>
<keyword evidence="2" id="KW-0433">Leucine-rich repeat</keyword>
<evidence type="ECO:0000256" key="5">
    <source>
        <dbReference type="ARBA" id="ARBA00022729"/>
    </source>
</evidence>
<keyword evidence="11" id="KW-0675">Receptor</keyword>
<evidence type="ECO:0000256" key="14">
    <source>
        <dbReference type="SAM" id="SignalP"/>
    </source>
</evidence>
<evidence type="ECO:0000256" key="3">
    <source>
        <dbReference type="ARBA" id="ARBA00022679"/>
    </source>
</evidence>
<protein>
    <recommendedName>
        <fullName evidence="15">Protein kinase domain-containing protein</fullName>
    </recommendedName>
</protein>
<dbReference type="GO" id="GO:0005524">
    <property type="term" value="F:ATP binding"/>
    <property type="evidence" value="ECO:0007669"/>
    <property type="project" value="UniProtKB-KW"/>
</dbReference>
<dbReference type="EMBL" id="KB870805">
    <property type="protein sequence ID" value="EOA37611.1"/>
    <property type="molecule type" value="Genomic_DNA"/>
</dbReference>
<dbReference type="Pfam" id="PF13855">
    <property type="entry name" value="LRR_8"/>
    <property type="match status" value="4"/>
</dbReference>
<dbReference type="InterPro" id="IPR000719">
    <property type="entry name" value="Prot_kinase_dom"/>
</dbReference>
<dbReference type="FunFam" id="3.30.200.20:FF:000454">
    <property type="entry name" value="Leucine-rich repeat receptor-like tyrosine-protein kinase PXC3"/>
    <property type="match status" value="1"/>
</dbReference>
<dbReference type="InterPro" id="IPR032675">
    <property type="entry name" value="LRR_dom_sf"/>
</dbReference>
<sequence length="961" mass="105702">MKRKTIHVSQETGKFMFCLFFIFLPCCCHVCFSELSLDQTNTMIELSRFLNISDWNLPGSEMNPCSWNGVLCSGQDNGSVISISVSGFDISNSSFLPVVCKLKTLESLDVSNNSLSLIPDGFVTTCERLLGLKHLNLSSNKFSSSPSFRGFSKLVVLDFSYNSLSGKIPDYGFDGLVQLRSLNLSFNSLTGSVPVNLSKRLEKLEVSDNFLTGTIPEGIEDYQELTLIDLSDNQLVGSIPSSLGNLTKLESLILSNNKLSGSIPESLSRIQTLRRFAANRNHFTGVIPSGITKNLANLDLSFNNLNGSIPGDLLSQLKLVSVDLSSNQLVGWIPRSISPGLFRLRLGSNMLRGPVPSAAFESLQNLTYLEMENNRLTGHIPHAFGNLQSLNLLNLAMNEFTGILPLSFGNLTRLQVIKLQQNKLTGVIPDTIKLLINLLILDISWNSLSGSIPPSLSQLKTLSNMNLQGNHLSGTIPENIGDLKNLIELQLGDNQLSGRIPVMPPKLQISLNLSYNMFQGPIPASLFQLDRLEVLDLSNNNFSGEIPPSGSLISLRQLILSNNQLTGNMPRFTHNVLVNISGNPGIKSRNKDEVSIKRRPTGKSKLVMVVIFVCLGVLALVAGITTVIVLKLSRRFKGNNNMQVDPDEEGSTVLPEVIHGKLLTSNAIHRSNINFTKAVEAVGHPENALHQTMFWSYYRVVMPSGSSYLIKKLNTRDRVFQQASSEQLELELEMLGKLHHTNIMVPLAYVLYSEGCLLVYDFSHMYNLYDVLHNQTSDVVDWTSRYSIAVGIAQGISYLHGSKSSGRDPILLPDLSSKKIMLKSLTEPLVGDIELFKVIDPSKSNSSLSAVAGTIGYIPPEYAYTMRVTMAGNVYSFGVILLELLTGRPAVSEGRELAKWVQSHSSQQEQCNNILDVRVSKTSSVATKQMLRALSVALACINISPGARPKMKTVLRMLTRL</sequence>
<evidence type="ECO:0000256" key="4">
    <source>
        <dbReference type="ARBA" id="ARBA00022692"/>
    </source>
</evidence>
<evidence type="ECO:0000256" key="1">
    <source>
        <dbReference type="ARBA" id="ARBA00004479"/>
    </source>
</evidence>
<evidence type="ECO:0000256" key="8">
    <source>
        <dbReference type="ARBA" id="ARBA00022840"/>
    </source>
</evidence>
<dbReference type="GO" id="GO:0004672">
    <property type="term" value="F:protein kinase activity"/>
    <property type="evidence" value="ECO:0007669"/>
    <property type="project" value="InterPro"/>
</dbReference>
<keyword evidence="6" id="KW-0677">Repeat</keyword>
<keyword evidence="4 13" id="KW-0812">Transmembrane</keyword>
<dbReference type="InterPro" id="IPR013210">
    <property type="entry name" value="LRR_N_plant-typ"/>
</dbReference>
<evidence type="ECO:0000256" key="7">
    <source>
        <dbReference type="ARBA" id="ARBA00022741"/>
    </source>
</evidence>
<evidence type="ECO:0000313" key="17">
    <source>
        <dbReference type="Proteomes" id="UP000029121"/>
    </source>
</evidence>
<dbReference type="SMART" id="SM00369">
    <property type="entry name" value="LRR_TYP"/>
    <property type="match status" value="12"/>
</dbReference>
<feature type="domain" description="Protein kinase" evidence="15">
    <location>
        <begin position="683"/>
        <end position="961"/>
    </location>
</feature>
<dbReference type="PROSITE" id="PS51450">
    <property type="entry name" value="LRR"/>
    <property type="match status" value="1"/>
</dbReference>
<dbReference type="InterPro" id="IPR003591">
    <property type="entry name" value="Leu-rich_rpt_typical-subtyp"/>
</dbReference>
<comment type="subcellular location">
    <subcellularLocation>
        <location evidence="1">Membrane</location>
        <topology evidence="1">Single-pass type I membrane protein</topology>
    </subcellularLocation>
</comment>
<dbReference type="InterPro" id="IPR001245">
    <property type="entry name" value="Ser-Thr/Tyr_kinase_cat_dom"/>
</dbReference>
<keyword evidence="17" id="KW-1185">Reference proteome</keyword>
<evidence type="ECO:0000259" key="15">
    <source>
        <dbReference type="PROSITE" id="PS50011"/>
    </source>
</evidence>
<dbReference type="FunFam" id="3.80.10.10:FF:000095">
    <property type="entry name" value="LRR receptor-like serine/threonine-protein kinase GSO1"/>
    <property type="match status" value="1"/>
</dbReference>
<dbReference type="FunFam" id="1.10.510.10:FF:000388">
    <property type="entry name" value="Leucine-rich repeat receptor-like tyrosine-protein kinase PXC3"/>
    <property type="match status" value="1"/>
</dbReference>
<evidence type="ECO:0000256" key="9">
    <source>
        <dbReference type="ARBA" id="ARBA00022989"/>
    </source>
</evidence>
<evidence type="ECO:0000313" key="16">
    <source>
        <dbReference type="EMBL" id="EOA37611.1"/>
    </source>
</evidence>
<dbReference type="Pfam" id="PF08263">
    <property type="entry name" value="LRRNT_2"/>
    <property type="match status" value="1"/>
</dbReference>